<keyword evidence="1" id="KW-1133">Transmembrane helix</keyword>
<proteinExistence type="predicted"/>
<gene>
    <name evidence="2" type="ORF">SAMN02745165_01370</name>
</gene>
<name>A0A1M6G1P1_MALRU</name>
<dbReference type="Proteomes" id="UP000184171">
    <property type="component" value="Unassembled WGS sequence"/>
</dbReference>
<keyword evidence="1" id="KW-0812">Transmembrane</keyword>
<evidence type="ECO:0000313" key="3">
    <source>
        <dbReference type="Proteomes" id="UP000184171"/>
    </source>
</evidence>
<reference evidence="2 3" key="1">
    <citation type="submission" date="2016-11" db="EMBL/GenBank/DDBJ databases">
        <authorList>
            <person name="Jaros S."/>
            <person name="Januszkiewicz K."/>
            <person name="Wedrychowicz H."/>
        </authorList>
    </citation>
    <scope>NUCLEOTIDE SEQUENCE [LARGE SCALE GENOMIC DNA]</scope>
    <source>
        <strain evidence="2 3">DSM 5091</strain>
    </source>
</reference>
<feature type="transmembrane region" description="Helical" evidence="1">
    <location>
        <begin position="6"/>
        <end position="27"/>
    </location>
</feature>
<keyword evidence="1" id="KW-0472">Membrane</keyword>
<sequence length="64" mass="7422">MKDIVWMFSVFFGLIYVPPVLMLMMVLTVTDIPLYYAATVWLPFSVVGTLLLSFWYQRQGNLQG</sequence>
<keyword evidence="3" id="KW-1185">Reference proteome</keyword>
<evidence type="ECO:0000313" key="2">
    <source>
        <dbReference type="EMBL" id="SHJ03888.1"/>
    </source>
</evidence>
<dbReference type="AlphaFoldDB" id="A0A1M6G1P1"/>
<dbReference type="RefSeq" id="WP_072907126.1">
    <property type="nucleotide sequence ID" value="NZ_FQZT01000004.1"/>
</dbReference>
<protein>
    <submittedName>
        <fullName evidence="2">Uncharacterized protein</fullName>
    </submittedName>
</protein>
<feature type="transmembrane region" description="Helical" evidence="1">
    <location>
        <begin position="34"/>
        <end position="56"/>
    </location>
</feature>
<organism evidence="2 3">
    <name type="scientific">Malonomonas rubra DSM 5091</name>
    <dbReference type="NCBI Taxonomy" id="1122189"/>
    <lineage>
        <taxon>Bacteria</taxon>
        <taxon>Pseudomonadati</taxon>
        <taxon>Thermodesulfobacteriota</taxon>
        <taxon>Desulfuromonadia</taxon>
        <taxon>Desulfuromonadales</taxon>
        <taxon>Geopsychrobacteraceae</taxon>
        <taxon>Malonomonas</taxon>
    </lineage>
</organism>
<accession>A0A1M6G1P1</accession>
<evidence type="ECO:0000256" key="1">
    <source>
        <dbReference type="SAM" id="Phobius"/>
    </source>
</evidence>
<dbReference type="EMBL" id="FQZT01000004">
    <property type="protein sequence ID" value="SHJ03888.1"/>
    <property type="molecule type" value="Genomic_DNA"/>
</dbReference>